<dbReference type="AlphaFoldDB" id="A0A1S2YPF1"/>
<dbReference type="SMART" id="SM00054">
    <property type="entry name" value="EFh"/>
    <property type="match status" value="2"/>
</dbReference>
<evidence type="ECO:0000259" key="5">
    <source>
        <dbReference type="PROSITE" id="PS50222"/>
    </source>
</evidence>
<dbReference type="CDD" id="cd00051">
    <property type="entry name" value="EFh"/>
    <property type="match status" value="1"/>
</dbReference>
<dbReference type="PaxDb" id="3827-XP_004507888.1"/>
<keyword evidence="2" id="KW-0479">Metal-binding</keyword>
<dbReference type="InterPro" id="IPR039647">
    <property type="entry name" value="EF_hand_pair_protein_CML-like"/>
</dbReference>
<keyword evidence="4" id="KW-0106">Calcium</keyword>
<evidence type="ECO:0000256" key="3">
    <source>
        <dbReference type="ARBA" id="ARBA00022737"/>
    </source>
</evidence>
<sequence>MVLSEMDYFFPDDTSHSNINSTSPLFGSIQLFLYFTTFFNKINKFFSSFKFFLLCQLHSSSSEVRVEKKILESNKFNHQENNELNVGRESGEIIERDEVKMVMEKMGLFCSSESEELDEKYGSNDLSELFEEKEPSLEEVKMAFDVFDENKDGFIDPKELQRLLVILGFKEALEFENCQKMINNFDQNQDGRIDFMEFVIIMGNLIC</sequence>
<evidence type="ECO:0000256" key="4">
    <source>
        <dbReference type="ARBA" id="ARBA00022837"/>
    </source>
</evidence>
<dbReference type="InterPro" id="IPR018247">
    <property type="entry name" value="EF_Hand_1_Ca_BS"/>
</dbReference>
<dbReference type="SUPFAM" id="SSF47473">
    <property type="entry name" value="EF-hand"/>
    <property type="match status" value="1"/>
</dbReference>
<dbReference type="KEGG" id="cam:101505709"/>
<dbReference type="InterPro" id="IPR011992">
    <property type="entry name" value="EF-hand-dom_pair"/>
</dbReference>
<accession>A0A1S2YPF1</accession>
<keyword evidence="6" id="KW-1185">Reference proteome</keyword>
<dbReference type="Gene3D" id="1.10.238.10">
    <property type="entry name" value="EF-hand"/>
    <property type="match status" value="1"/>
</dbReference>
<evidence type="ECO:0000256" key="2">
    <source>
        <dbReference type="ARBA" id="ARBA00022723"/>
    </source>
</evidence>
<dbReference type="PANTHER" id="PTHR10891">
    <property type="entry name" value="EF-HAND CALCIUM-BINDING DOMAIN CONTAINING PROTEIN"/>
    <property type="match status" value="1"/>
</dbReference>
<protein>
    <submittedName>
        <fullName evidence="7">Probable calcium-binding protein CML45</fullName>
    </submittedName>
</protein>
<reference evidence="7" key="2">
    <citation type="submission" date="2025-08" db="UniProtKB">
        <authorList>
            <consortium name="RefSeq"/>
        </authorList>
    </citation>
    <scope>IDENTIFICATION</scope>
    <source>
        <tissue evidence="7">Etiolated seedlings</tissue>
    </source>
</reference>
<dbReference type="PROSITE" id="PS00018">
    <property type="entry name" value="EF_HAND_1"/>
    <property type="match status" value="2"/>
</dbReference>
<dbReference type="GeneID" id="101505709"/>
<evidence type="ECO:0000313" key="6">
    <source>
        <dbReference type="Proteomes" id="UP000087171"/>
    </source>
</evidence>
<comment type="function">
    <text evidence="1">Potential calcium sensor.</text>
</comment>
<dbReference type="Pfam" id="PF13499">
    <property type="entry name" value="EF-hand_7"/>
    <property type="match status" value="1"/>
</dbReference>
<dbReference type="OrthoDB" id="26525at2759"/>
<feature type="domain" description="EF-hand" evidence="5">
    <location>
        <begin position="173"/>
        <end position="207"/>
    </location>
</feature>
<dbReference type="PROSITE" id="PS50222">
    <property type="entry name" value="EF_HAND_2"/>
    <property type="match status" value="2"/>
</dbReference>
<keyword evidence="3" id="KW-0677">Repeat</keyword>
<reference evidence="6" key="1">
    <citation type="journal article" date="2013" name="Nat. Biotechnol.">
        <title>Draft genome sequence of chickpea (Cicer arietinum) provides a resource for trait improvement.</title>
        <authorList>
            <person name="Varshney R.K."/>
            <person name="Song C."/>
            <person name="Saxena R.K."/>
            <person name="Azam S."/>
            <person name="Yu S."/>
            <person name="Sharpe A.G."/>
            <person name="Cannon S."/>
            <person name="Baek J."/>
            <person name="Rosen B.D."/>
            <person name="Tar'an B."/>
            <person name="Millan T."/>
            <person name="Zhang X."/>
            <person name="Ramsay L.D."/>
            <person name="Iwata A."/>
            <person name="Wang Y."/>
            <person name="Nelson W."/>
            <person name="Farmer A.D."/>
            <person name="Gaur P.M."/>
            <person name="Soderlund C."/>
            <person name="Penmetsa R.V."/>
            <person name="Xu C."/>
            <person name="Bharti A.K."/>
            <person name="He W."/>
            <person name="Winter P."/>
            <person name="Zhao S."/>
            <person name="Hane J.K."/>
            <person name="Carrasquilla-Garcia N."/>
            <person name="Condie J.A."/>
            <person name="Upadhyaya H.D."/>
            <person name="Luo M.C."/>
            <person name="Thudi M."/>
            <person name="Gowda C.L."/>
            <person name="Singh N.P."/>
            <person name="Lichtenzveig J."/>
            <person name="Gali K.K."/>
            <person name="Rubio J."/>
            <person name="Nadarajan N."/>
            <person name="Dolezel J."/>
            <person name="Bansal K.C."/>
            <person name="Xu X."/>
            <person name="Edwards D."/>
            <person name="Zhang G."/>
            <person name="Kahl G."/>
            <person name="Gil J."/>
            <person name="Singh K.B."/>
            <person name="Datta S.K."/>
            <person name="Jackson S.A."/>
            <person name="Wang J."/>
            <person name="Cook D.R."/>
        </authorList>
    </citation>
    <scope>NUCLEOTIDE SEQUENCE [LARGE SCALE GENOMIC DNA]</scope>
    <source>
        <strain evidence="6">cv. CDC Frontier</strain>
    </source>
</reference>
<evidence type="ECO:0000256" key="1">
    <source>
        <dbReference type="ARBA" id="ARBA00003291"/>
    </source>
</evidence>
<name>A0A1S2YPF1_CICAR</name>
<dbReference type="InterPro" id="IPR002048">
    <property type="entry name" value="EF_hand_dom"/>
</dbReference>
<gene>
    <name evidence="7" type="primary">LOC101505709</name>
</gene>
<evidence type="ECO:0000313" key="7">
    <source>
        <dbReference type="RefSeq" id="XP_004507888.1"/>
    </source>
</evidence>
<dbReference type="Proteomes" id="UP000087171">
    <property type="component" value="Chromosome Ca7"/>
</dbReference>
<dbReference type="GO" id="GO:0005509">
    <property type="term" value="F:calcium ion binding"/>
    <property type="evidence" value="ECO:0007669"/>
    <property type="project" value="InterPro"/>
</dbReference>
<organism evidence="6 7">
    <name type="scientific">Cicer arietinum</name>
    <name type="common">Chickpea</name>
    <name type="synonym">Garbanzo</name>
    <dbReference type="NCBI Taxonomy" id="3827"/>
    <lineage>
        <taxon>Eukaryota</taxon>
        <taxon>Viridiplantae</taxon>
        <taxon>Streptophyta</taxon>
        <taxon>Embryophyta</taxon>
        <taxon>Tracheophyta</taxon>
        <taxon>Spermatophyta</taxon>
        <taxon>Magnoliopsida</taxon>
        <taxon>eudicotyledons</taxon>
        <taxon>Gunneridae</taxon>
        <taxon>Pentapetalae</taxon>
        <taxon>rosids</taxon>
        <taxon>fabids</taxon>
        <taxon>Fabales</taxon>
        <taxon>Fabaceae</taxon>
        <taxon>Papilionoideae</taxon>
        <taxon>50 kb inversion clade</taxon>
        <taxon>NPAAA clade</taxon>
        <taxon>Hologalegina</taxon>
        <taxon>IRL clade</taxon>
        <taxon>Cicereae</taxon>
        <taxon>Cicer</taxon>
    </lineage>
</organism>
<proteinExistence type="predicted"/>
<feature type="domain" description="EF-hand" evidence="5">
    <location>
        <begin position="135"/>
        <end position="170"/>
    </location>
</feature>
<dbReference type="RefSeq" id="XP_004507888.1">
    <property type="nucleotide sequence ID" value="XM_004507831.3"/>
</dbReference>
<dbReference type="STRING" id="3827.A0A1S2YPF1"/>
<dbReference type="eggNOG" id="KOG0027">
    <property type="taxonomic scope" value="Eukaryota"/>
</dbReference>
<dbReference type="FunFam" id="1.10.238.10:FF:000302">
    <property type="entry name" value="Probable calcium-binding protein CML46"/>
    <property type="match status" value="1"/>
</dbReference>